<protein>
    <recommendedName>
        <fullName evidence="3">Homing endonuclease LAGLIDADG domain-containing protein</fullName>
    </recommendedName>
</protein>
<evidence type="ECO:0008006" key="3">
    <source>
        <dbReference type="Google" id="ProtNLM"/>
    </source>
</evidence>
<dbReference type="Gene3D" id="3.10.28.10">
    <property type="entry name" value="Homing endonucleases"/>
    <property type="match status" value="1"/>
</dbReference>
<dbReference type="InterPro" id="IPR027434">
    <property type="entry name" value="Homing_endonucl"/>
</dbReference>
<keyword evidence="2" id="KW-1185">Reference proteome</keyword>
<name>A0ABQ2VLU2_9ACTN</name>
<evidence type="ECO:0000313" key="1">
    <source>
        <dbReference type="EMBL" id="GGU89389.1"/>
    </source>
</evidence>
<dbReference type="SUPFAM" id="SSF55608">
    <property type="entry name" value="Homing endonucleases"/>
    <property type="match status" value="1"/>
</dbReference>
<dbReference type="Proteomes" id="UP000654471">
    <property type="component" value="Unassembled WGS sequence"/>
</dbReference>
<dbReference type="EMBL" id="BMRP01000034">
    <property type="protein sequence ID" value="GGU89389.1"/>
    <property type="molecule type" value="Genomic_DNA"/>
</dbReference>
<comment type="caution">
    <text evidence="1">The sequence shown here is derived from an EMBL/GenBank/DDBJ whole genome shotgun (WGS) entry which is preliminary data.</text>
</comment>
<reference evidence="2" key="1">
    <citation type="journal article" date="2019" name="Int. J. Syst. Evol. Microbiol.">
        <title>The Global Catalogue of Microorganisms (GCM) 10K type strain sequencing project: providing services to taxonomists for standard genome sequencing and annotation.</title>
        <authorList>
            <consortium name="The Broad Institute Genomics Platform"/>
            <consortium name="The Broad Institute Genome Sequencing Center for Infectious Disease"/>
            <person name="Wu L."/>
            <person name="Ma J."/>
        </authorList>
    </citation>
    <scope>NUCLEOTIDE SEQUENCE [LARGE SCALE GENOMIC DNA]</scope>
    <source>
        <strain evidence="2">JCM 3399</strain>
    </source>
</reference>
<gene>
    <name evidence="1" type="ORF">GCM10010211_64890</name>
</gene>
<organism evidence="1 2">
    <name type="scientific">Streptomyces albospinus</name>
    <dbReference type="NCBI Taxonomy" id="285515"/>
    <lineage>
        <taxon>Bacteria</taxon>
        <taxon>Bacillati</taxon>
        <taxon>Actinomycetota</taxon>
        <taxon>Actinomycetes</taxon>
        <taxon>Kitasatosporales</taxon>
        <taxon>Streptomycetaceae</taxon>
        <taxon>Streptomyces</taxon>
    </lineage>
</organism>
<proteinExistence type="predicted"/>
<sequence length="93" mass="10637">MNKQKLPILQGICKIKSQKVLDAIVGDMLGDGSINRGNYIKWPGTNGRLEFTFAISNLAYLRHLKFNVYSSICTVQQKSQLLGLIFYFIRIKR</sequence>
<evidence type="ECO:0000313" key="2">
    <source>
        <dbReference type="Proteomes" id="UP000654471"/>
    </source>
</evidence>
<accession>A0ABQ2VLU2</accession>